<evidence type="ECO:0000256" key="1">
    <source>
        <dbReference type="SAM" id="MobiDB-lite"/>
    </source>
</evidence>
<organism evidence="2">
    <name type="scientific">Oryza barthii</name>
    <dbReference type="NCBI Taxonomy" id="65489"/>
    <lineage>
        <taxon>Eukaryota</taxon>
        <taxon>Viridiplantae</taxon>
        <taxon>Streptophyta</taxon>
        <taxon>Embryophyta</taxon>
        <taxon>Tracheophyta</taxon>
        <taxon>Spermatophyta</taxon>
        <taxon>Magnoliopsida</taxon>
        <taxon>Liliopsida</taxon>
        <taxon>Poales</taxon>
        <taxon>Poaceae</taxon>
        <taxon>BOP clade</taxon>
        <taxon>Oryzoideae</taxon>
        <taxon>Oryzeae</taxon>
        <taxon>Oryzinae</taxon>
        <taxon>Oryza</taxon>
    </lineage>
</organism>
<protein>
    <submittedName>
        <fullName evidence="2">Uncharacterized protein</fullName>
    </submittedName>
</protein>
<dbReference type="Gramene" id="OBART07G10880.1">
    <property type="protein sequence ID" value="OBART07G10880.1"/>
    <property type="gene ID" value="OBART07G10880"/>
</dbReference>
<dbReference type="AlphaFoldDB" id="A0A0D3GPT7"/>
<dbReference type="Proteomes" id="UP000026960">
    <property type="component" value="Chromosome 7"/>
</dbReference>
<accession>A0A0D3GPT7</accession>
<feature type="region of interest" description="Disordered" evidence="1">
    <location>
        <begin position="40"/>
        <end position="62"/>
    </location>
</feature>
<proteinExistence type="predicted"/>
<evidence type="ECO:0000313" key="2">
    <source>
        <dbReference type="EnsemblPlants" id="OBART07G10880.1"/>
    </source>
</evidence>
<keyword evidence="3" id="KW-1185">Reference proteome</keyword>
<name>A0A0D3GPT7_9ORYZ</name>
<reference evidence="2" key="1">
    <citation type="journal article" date="2009" name="Rice">
        <title>De Novo Next Generation Sequencing of Plant Genomes.</title>
        <authorList>
            <person name="Rounsley S."/>
            <person name="Marri P.R."/>
            <person name="Yu Y."/>
            <person name="He R."/>
            <person name="Sisneros N."/>
            <person name="Goicoechea J.L."/>
            <person name="Lee S.J."/>
            <person name="Angelova A."/>
            <person name="Kudrna D."/>
            <person name="Luo M."/>
            <person name="Affourtit J."/>
            <person name="Desany B."/>
            <person name="Knight J."/>
            <person name="Niazi F."/>
            <person name="Egholm M."/>
            <person name="Wing R.A."/>
        </authorList>
    </citation>
    <scope>NUCLEOTIDE SEQUENCE [LARGE SCALE GENOMIC DNA]</scope>
    <source>
        <strain evidence="2">cv. IRGC 105608</strain>
    </source>
</reference>
<sequence>MDVDRGRDNRARRLSRRVSFLETTMLHVFDYNDDMAIPKKEHVASSPSQGKPAEEEEEEFVNVDVDSSYPVSAIRSVVS</sequence>
<dbReference type="PaxDb" id="65489-OBART07G10880.1"/>
<dbReference type="EnsemblPlants" id="OBART07G10880.1">
    <property type="protein sequence ID" value="OBART07G10880.1"/>
    <property type="gene ID" value="OBART07G10880"/>
</dbReference>
<evidence type="ECO:0000313" key="3">
    <source>
        <dbReference type="Proteomes" id="UP000026960"/>
    </source>
</evidence>
<dbReference type="HOGENOM" id="CLU_2609980_0_0_1"/>
<reference evidence="2" key="2">
    <citation type="submission" date="2015-03" db="UniProtKB">
        <authorList>
            <consortium name="EnsemblPlants"/>
        </authorList>
    </citation>
    <scope>IDENTIFICATION</scope>
</reference>